<dbReference type="GO" id="GO:0004371">
    <property type="term" value="F:glycerone kinase activity"/>
    <property type="evidence" value="ECO:0007669"/>
    <property type="project" value="InterPro"/>
</dbReference>
<dbReference type="SUPFAM" id="SSF101473">
    <property type="entry name" value="DhaL-like"/>
    <property type="match status" value="1"/>
</dbReference>
<dbReference type="SMART" id="SM01120">
    <property type="entry name" value="Dak2"/>
    <property type="match status" value="1"/>
</dbReference>
<dbReference type="GeneID" id="26137351"/>
<dbReference type="PROSITE" id="PS51480">
    <property type="entry name" value="DHAL"/>
    <property type="match status" value="1"/>
</dbReference>
<sequence>MTYTKEYFIRFVEIFSKYLAENKEYLTQLDAAIGDGDHGINMDRGAKAALERLKSTNPSSPGEVLRTVGMAMLSSVGGAAGPLYGTAFIKMGMSFGKKPEITDEELIRGLRQALDGIKNLGKAEVGEKTMVDVWEPVVKFLEECAKEGKTLSDVCAEVIALAEERMKATIPMQAKKGRASYLGERSIGHQDPGATSSYFFFKSLCEAIGGR</sequence>
<dbReference type="InterPro" id="IPR004007">
    <property type="entry name" value="DhaL_dom"/>
</dbReference>
<dbReference type="PANTHER" id="PTHR28629:SF4">
    <property type="entry name" value="TRIOKINASE_FMN CYCLASE"/>
    <property type="match status" value="1"/>
</dbReference>
<dbReference type="GO" id="GO:0019563">
    <property type="term" value="P:glycerol catabolic process"/>
    <property type="evidence" value="ECO:0007669"/>
    <property type="project" value="TreeGrafter"/>
</dbReference>
<dbReference type="AlphaFoldDB" id="A0A0S1XDZ8"/>
<dbReference type="RefSeq" id="WP_056934487.1">
    <property type="nucleotide sequence ID" value="NZ_CP013050.1"/>
</dbReference>
<organism evidence="4 5">
    <name type="scientific">Thermococcus barophilus</name>
    <dbReference type="NCBI Taxonomy" id="55802"/>
    <lineage>
        <taxon>Archaea</taxon>
        <taxon>Methanobacteriati</taxon>
        <taxon>Methanobacteriota</taxon>
        <taxon>Thermococci</taxon>
        <taxon>Thermococcales</taxon>
        <taxon>Thermococcaceae</taxon>
        <taxon>Thermococcus</taxon>
    </lineage>
</organism>
<dbReference type="InterPro" id="IPR012737">
    <property type="entry name" value="DhaK_L_YcgS"/>
</dbReference>
<dbReference type="NCBIfam" id="TIGR02365">
    <property type="entry name" value="dha_L_ycgS"/>
    <property type="match status" value="1"/>
</dbReference>
<dbReference type="PANTHER" id="PTHR28629">
    <property type="entry name" value="TRIOKINASE/FMN CYCLASE"/>
    <property type="match status" value="1"/>
</dbReference>
<accession>A0A0S1XDZ8</accession>
<proteinExistence type="predicted"/>
<dbReference type="PATRIC" id="fig|55802.8.peg.2106"/>
<dbReference type="Gene3D" id="1.25.40.340">
    <property type="match status" value="1"/>
</dbReference>
<dbReference type="STRING" id="55802.TBCH5v1_2125"/>
<feature type="domain" description="DhaL" evidence="3">
    <location>
        <begin position="6"/>
        <end position="206"/>
    </location>
</feature>
<gene>
    <name evidence="4" type="ORF">TBCH5v1_2125</name>
</gene>
<dbReference type="InterPro" id="IPR036117">
    <property type="entry name" value="DhaL_dom_sf"/>
</dbReference>
<evidence type="ECO:0000313" key="5">
    <source>
        <dbReference type="Proteomes" id="UP000066042"/>
    </source>
</evidence>
<keyword evidence="2 4" id="KW-0418">Kinase</keyword>
<reference evidence="4 5" key="1">
    <citation type="journal article" date="2016" name="Genome Announc.">
        <title>Complete genome sequence of the hyperthermophilic and piezophilic archaeon Thermococcus barophilus Ch5, capable of growth at the expense of hydrogenogenesis from carbon monoxide and formate.</title>
        <authorList>
            <person name="Oger P."/>
            <person name="Sokolova T.G."/>
            <person name="Kozhevnikova D.A."/>
            <person name="Taranov E.A."/>
            <person name="Vannier P."/>
            <person name="Lee H.S."/>
            <person name="Kwon K.K."/>
            <person name="Kang S.G."/>
            <person name="Lee J.H."/>
            <person name="Bonch-Osmolovskaya E.A."/>
            <person name="Lebedinsky A.V."/>
        </authorList>
    </citation>
    <scope>NUCLEOTIDE SEQUENCE [LARGE SCALE GENOMIC DNA]</scope>
    <source>
        <strain evidence="5">Ch5</strain>
    </source>
</reference>
<evidence type="ECO:0000256" key="1">
    <source>
        <dbReference type="ARBA" id="ARBA00022679"/>
    </source>
</evidence>
<dbReference type="FunFam" id="1.25.40.340:FF:000002">
    <property type="entry name" value="Dihydroxyacetone kinase, L subunit"/>
    <property type="match status" value="1"/>
</dbReference>
<dbReference type="EMBL" id="CP013050">
    <property type="protein sequence ID" value="ALM76027.1"/>
    <property type="molecule type" value="Genomic_DNA"/>
</dbReference>
<dbReference type="Pfam" id="PF02734">
    <property type="entry name" value="Dak2"/>
    <property type="match status" value="1"/>
</dbReference>
<name>A0A0S1XDZ8_THEBA</name>
<evidence type="ECO:0000313" key="4">
    <source>
        <dbReference type="EMBL" id="ALM76027.1"/>
    </source>
</evidence>
<evidence type="ECO:0000259" key="3">
    <source>
        <dbReference type="PROSITE" id="PS51480"/>
    </source>
</evidence>
<dbReference type="InterPro" id="IPR050861">
    <property type="entry name" value="Dihydroxyacetone_Kinase"/>
</dbReference>
<dbReference type="GO" id="GO:0005829">
    <property type="term" value="C:cytosol"/>
    <property type="evidence" value="ECO:0007669"/>
    <property type="project" value="TreeGrafter"/>
</dbReference>
<dbReference type="EC" id="2.7.-.-" evidence="4"/>
<keyword evidence="1 4" id="KW-0808">Transferase</keyword>
<dbReference type="Proteomes" id="UP000066042">
    <property type="component" value="Chromosome"/>
</dbReference>
<protein>
    <submittedName>
        <fullName evidence="4">Glycerone kinase</fullName>
        <ecNumber evidence="4">2.7.-.-</ecNumber>
    </submittedName>
</protein>
<evidence type="ECO:0000256" key="2">
    <source>
        <dbReference type="ARBA" id="ARBA00022777"/>
    </source>
</evidence>